<evidence type="ECO:0000313" key="1">
    <source>
        <dbReference type="EMBL" id="GAL27140.1"/>
    </source>
</evidence>
<accession>A0ABQ0JFS1</accession>
<name>A0ABQ0JFS1_9VIBR</name>
<dbReference type="Proteomes" id="UP000029223">
    <property type="component" value="Unassembled WGS sequence"/>
</dbReference>
<dbReference type="EMBL" id="BBMS01000025">
    <property type="protein sequence ID" value="GAL27140.1"/>
    <property type="molecule type" value="Genomic_DNA"/>
</dbReference>
<comment type="caution">
    <text evidence="1">The sequence shown here is derived from an EMBL/GenBank/DDBJ whole genome shotgun (WGS) entry which is preliminary data.</text>
</comment>
<reference evidence="2" key="1">
    <citation type="submission" date="2014-09" db="EMBL/GenBank/DDBJ databases">
        <title>Vibrio variabilis JCM 19239. (C206) whole genome shotgun sequence.</title>
        <authorList>
            <person name="Sawabe T."/>
            <person name="Meirelles P."/>
            <person name="Nakanishi M."/>
            <person name="Sayaka M."/>
            <person name="Hattori M."/>
            <person name="Ohkuma M."/>
        </authorList>
    </citation>
    <scope>NUCLEOTIDE SEQUENCE [LARGE SCALE GENOMIC DNA]</scope>
    <source>
        <strain evidence="2">JCM 19239</strain>
    </source>
</reference>
<evidence type="ECO:0000313" key="2">
    <source>
        <dbReference type="Proteomes" id="UP000029223"/>
    </source>
</evidence>
<protein>
    <submittedName>
        <fullName evidence="1">Uncharacterized protein</fullName>
    </submittedName>
</protein>
<organism evidence="1 2">
    <name type="scientific">Vibrio variabilis</name>
    <dbReference type="NCBI Taxonomy" id="990271"/>
    <lineage>
        <taxon>Bacteria</taxon>
        <taxon>Pseudomonadati</taxon>
        <taxon>Pseudomonadota</taxon>
        <taxon>Gammaproteobacteria</taxon>
        <taxon>Vibrionales</taxon>
        <taxon>Vibrionaceae</taxon>
        <taxon>Vibrio</taxon>
    </lineage>
</organism>
<gene>
    <name evidence="1" type="ORF">JCM19239_1154</name>
</gene>
<keyword evidence="2" id="KW-1185">Reference proteome</keyword>
<proteinExistence type="predicted"/>
<sequence>MVPINEQSISLSKTIAIADTAMYCKNGTLGVKADKAIG</sequence>
<reference evidence="2" key="2">
    <citation type="submission" date="2014-09" db="EMBL/GenBank/DDBJ databases">
        <authorList>
            <consortium name="NBRP consortium"/>
            <person name="Sawabe T."/>
            <person name="Meirelles P."/>
            <person name="Nakanishi M."/>
            <person name="Sayaka M."/>
            <person name="Hattori M."/>
            <person name="Ohkuma M."/>
        </authorList>
    </citation>
    <scope>NUCLEOTIDE SEQUENCE [LARGE SCALE GENOMIC DNA]</scope>
    <source>
        <strain evidence="2">JCM 19239</strain>
    </source>
</reference>